<evidence type="ECO:0000313" key="1">
    <source>
        <dbReference type="EMBL" id="SEH07512.1"/>
    </source>
</evidence>
<evidence type="ECO:0000313" key="2">
    <source>
        <dbReference type="Proteomes" id="UP000236724"/>
    </source>
</evidence>
<name>A0A1H6FBQ3_9GAMM</name>
<dbReference type="AlphaFoldDB" id="A0A1H6FBQ3"/>
<organism evidence="1 2">
    <name type="scientific">Candidatus Venteria ishoeyi</name>
    <dbReference type="NCBI Taxonomy" id="1899563"/>
    <lineage>
        <taxon>Bacteria</taxon>
        <taxon>Pseudomonadati</taxon>
        <taxon>Pseudomonadota</taxon>
        <taxon>Gammaproteobacteria</taxon>
        <taxon>Thiotrichales</taxon>
        <taxon>Thiotrichaceae</taxon>
        <taxon>Venteria</taxon>
    </lineage>
</organism>
<protein>
    <submittedName>
        <fullName evidence="1">Uncharacterized protein</fullName>
    </submittedName>
</protein>
<dbReference type="RefSeq" id="WP_103921157.1">
    <property type="nucleotide sequence ID" value="NZ_FMSV02000533.1"/>
</dbReference>
<proteinExistence type="predicted"/>
<keyword evidence="2" id="KW-1185">Reference proteome</keyword>
<reference evidence="1 2" key="1">
    <citation type="submission" date="2016-10" db="EMBL/GenBank/DDBJ databases">
        <authorList>
            <person name="de Groot N.N."/>
        </authorList>
    </citation>
    <scope>NUCLEOTIDE SEQUENCE [LARGE SCALE GENOMIC DNA]</scope>
    <source>
        <strain evidence="1">MBHS1</strain>
    </source>
</reference>
<gene>
    <name evidence="1" type="ORF">MBHS_03388</name>
</gene>
<dbReference type="EMBL" id="FMSV02000533">
    <property type="protein sequence ID" value="SEH07512.1"/>
    <property type="molecule type" value="Genomic_DNA"/>
</dbReference>
<sequence>MKAIEFEAQAHDGVINIPETYQTWFEKPLKVILLTEDAAATQNLAEAFYLLTELSDDFMIDGRKQLPVQIRDGL</sequence>
<dbReference type="Proteomes" id="UP000236724">
    <property type="component" value="Unassembled WGS sequence"/>
</dbReference>
<accession>A0A1H6FBQ3</accession>
<dbReference type="OrthoDB" id="5772393at2"/>